<gene>
    <name evidence="1" type="ORF">O3M35_000688</name>
</gene>
<evidence type="ECO:0000313" key="2">
    <source>
        <dbReference type="Proteomes" id="UP001461498"/>
    </source>
</evidence>
<accession>A0AAW1DPD7</accession>
<organism evidence="1 2">
    <name type="scientific">Rhynocoris fuscipes</name>
    <dbReference type="NCBI Taxonomy" id="488301"/>
    <lineage>
        <taxon>Eukaryota</taxon>
        <taxon>Metazoa</taxon>
        <taxon>Ecdysozoa</taxon>
        <taxon>Arthropoda</taxon>
        <taxon>Hexapoda</taxon>
        <taxon>Insecta</taxon>
        <taxon>Pterygota</taxon>
        <taxon>Neoptera</taxon>
        <taxon>Paraneoptera</taxon>
        <taxon>Hemiptera</taxon>
        <taxon>Heteroptera</taxon>
        <taxon>Panheteroptera</taxon>
        <taxon>Cimicomorpha</taxon>
        <taxon>Reduviidae</taxon>
        <taxon>Harpactorinae</taxon>
        <taxon>Harpactorini</taxon>
        <taxon>Rhynocoris</taxon>
    </lineage>
</organism>
<dbReference type="Pfam" id="PF15008">
    <property type="entry name" value="DUF4518"/>
    <property type="match status" value="1"/>
</dbReference>
<keyword evidence="2" id="KW-1185">Reference proteome</keyword>
<dbReference type="Proteomes" id="UP001461498">
    <property type="component" value="Unassembled WGS sequence"/>
</dbReference>
<dbReference type="InterPro" id="IPR026698">
    <property type="entry name" value="UPF_C3orf38"/>
</dbReference>
<dbReference type="PANTHER" id="PTHR21084:SF1">
    <property type="entry name" value="DENSE INCISORS"/>
    <property type="match status" value="1"/>
</dbReference>
<name>A0AAW1DPD7_9HEMI</name>
<sequence>MLSEVEKAYIADLLQTLPSEDLIELAKRMTEGILKPSDRNDSINAILLHTPDIKTLLAKRKFTKAILFKYLHSKNVSFPGNAEKLVLIDLLLKYWERNAILHTQSQTNVSIGATSQAQVSNTSVATNSDDLGVKALAVKFVEWFYSRINASVIHLKTNESNNEEKLIEDDFWSDAKLAINVTGGSGEVIANYFAESSEECLKLISNSCAEHSIFFSPNLREDGTRGTTEPHGMILVMNCGTLHSTNGHRCVGLYEQVFGLIKDPVRDIWKIKMTKLNLRSQDVKSAPVLPESNQLLLCDM</sequence>
<reference evidence="1 2" key="1">
    <citation type="submission" date="2022-12" db="EMBL/GenBank/DDBJ databases">
        <title>Chromosome-level genome assembly of true bugs.</title>
        <authorList>
            <person name="Ma L."/>
            <person name="Li H."/>
        </authorList>
    </citation>
    <scope>NUCLEOTIDE SEQUENCE [LARGE SCALE GENOMIC DNA]</scope>
    <source>
        <strain evidence="1">Lab_2022b</strain>
    </source>
</reference>
<dbReference type="EMBL" id="JAPXFL010000001">
    <property type="protein sequence ID" value="KAK9512219.1"/>
    <property type="molecule type" value="Genomic_DNA"/>
</dbReference>
<dbReference type="AlphaFoldDB" id="A0AAW1DPD7"/>
<evidence type="ECO:0000313" key="1">
    <source>
        <dbReference type="EMBL" id="KAK9512219.1"/>
    </source>
</evidence>
<protein>
    <submittedName>
        <fullName evidence="1">Uncharacterized protein</fullName>
    </submittedName>
</protein>
<dbReference type="PANTHER" id="PTHR21084">
    <property type="entry name" value="DENSE INCISORS"/>
    <property type="match status" value="1"/>
</dbReference>
<proteinExistence type="predicted"/>
<comment type="caution">
    <text evidence="1">The sequence shown here is derived from an EMBL/GenBank/DDBJ whole genome shotgun (WGS) entry which is preliminary data.</text>
</comment>